<organism evidence="1 2">
    <name type="scientific">Dryococelus australis</name>
    <dbReference type="NCBI Taxonomy" id="614101"/>
    <lineage>
        <taxon>Eukaryota</taxon>
        <taxon>Metazoa</taxon>
        <taxon>Ecdysozoa</taxon>
        <taxon>Arthropoda</taxon>
        <taxon>Hexapoda</taxon>
        <taxon>Insecta</taxon>
        <taxon>Pterygota</taxon>
        <taxon>Neoptera</taxon>
        <taxon>Polyneoptera</taxon>
        <taxon>Phasmatodea</taxon>
        <taxon>Verophasmatodea</taxon>
        <taxon>Anareolatae</taxon>
        <taxon>Phasmatidae</taxon>
        <taxon>Eurycanthinae</taxon>
        <taxon>Dryococelus</taxon>
    </lineage>
</organism>
<evidence type="ECO:0000313" key="2">
    <source>
        <dbReference type="Proteomes" id="UP001159363"/>
    </source>
</evidence>
<name>A0ABQ9II67_9NEOP</name>
<proteinExistence type="predicted"/>
<keyword evidence="2" id="KW-1185">Reference proteome</keyword>
<protein>
    <submittedName>
        <fullName evidence="1">Uncharacterized protein</fullName>
    </submittedName>
</protein>
<dbReference type="EMBL" id="JARBHB010000001">
    <property type="protein sequence ID" value="KAJ8896352.1"/>
    <property type="molecule type" value="Genomic_DNA"/>
</dbReference>
<sequence>MWLQRNCNMCWDVASKISSHMLQKLPVIYSDLPNLLPIFHLAHRQLPYQVHSMDTEDFKDYKQVSTNIHIWTIRLFASGKTVDWTSTKEVMVTKNHPDCVFVKDSHRAPNTNRRL</sequence>
<comment type="caution">
    <text evidence="1">The sequence shown here is derived from an EMBL/GenBank/DDBJ whole genome shotgun (WGS) entry which is preliminary data.</text>
</comment>
<reference evidence="1 2" key="1">
    <citation type="submission" date="2023-02" db="EMBL/GenBank/DDBJ databases">
        <title>LHISI_Scaffold_Assembly.</title>
        <authorList>
            <person name="Stuart O.P."/>
            <person name="Cleave R."/>
            <person name="Magrath M.J.L."/>
            <person name="Mikheyev A.S."/>
        </authorList>
    </citation>
    <scope>NUCLEOTIDE SEQUENCE [LARGE SCALE GENOMIC DNA]</scope>
    <source>
        <strain evidence="1">Daus_M_001</strain>
        <tissue evidence="1">Leg muscle</tissue>
    </source>
</reference>
<dbReference type="Proteomes" id="UP001159363">
    <property type="component" value="Chromosome 1"/>
</dbReference>
<accession>A0ABQ9II67</accession>
<evidence type="ECO:0000313" key="1">
    <source>
        <dbReference type="EMBL" id="KAJ8896352.1"/>
    </source>
</evidence>
<gene>
    <name evidence="1" type="ORF">PR048_001696</name>
</gene>